<keyword evidence="2" id="KW-0067">ATP-binding</keyword>
<name>A0A7S4A2V6_9STRA</name>
<dbReference type="EMBL" id="CAKKNE010000004">
    <property type="protein sequence ID" value="CAH0374261.1"/>
    <property type="molecule type" value="Genomic_DNA"/>
</dbReference>
<dbReference type="GO" id="GO:0004140">
    <property type="term" value="F:dephospho-CoA kinase activity"/>
    <property type="evidence" value="ECO:0007669"/>
    <property type="project" value="InterPro"/>
</dbReference>
<evidence type="ECO:0000313" key="6">
    <source>
        <dbReference type="Proteomes" id="UP000789595"/>
    </source>
</evidence>
<evidence type="ECO:0000256" key="1">
    <source>
        <dbReference type="ARBA" id="ARBA00022741"/>
    </source>
</evidence>
<reference evidence="5" key="2">
    <citation type="submission" date="2021-11" db="EMBL/GenBank/DDBJ databases">
        <authorList>
            <consortium name="Genoscope - CEA"/>
            <person name="William W."/>
        </authorList>
    </citation>
    <scope>NUCLEOTIDE SEQUENCE</scope>
</reference>
<dbReference type="Gene3D" id="3.40.50.300">
    <property type="entry name" value="P-loop containing nucleotide triphosphate hydrolases"/>
    <property type="match status" value="1"/>
</dbReference>
<protein>
    <recommendedName>
        <fullName evidence="7">Dephospho-CoA kinase</fullName>
    </recommendedName>
</protein>
<dbReference type="Pfam" id="PF01121">
    <property type="entry name" value="CoaE"/>
    <property type="match status" value="1"/>
</dbReference>
<dbReference type="Proteomes" id="UP000789595">
    <property type="component" value="Unassembled WGS sequence"/>
</dbReference>
<dbReference type="OrthoDB" id="247245at2759"/>
<dbReference type="AlphaFoldDB" id="A0A7S4A2V6"/>
<dbReference type="GO" id="GO:0005524">
    <property type="term" value="F:ATP binding"/>
    <property type="evidence" value="ECO:0007669"/>
    <property type="project" value="UniProtKB-KW"/>
</dbReference>
<dbReference type="SUPFAM" id="SSF52540">
    <property type="entry name" value="P-loop containing nucleoside triphosphate hydrolases"/>
    <property type="match status" value="1"/>
</dbReference>
<dbReference type="PANTHER" id="PTHR10695">
    <property type="entry name" value="DEPHOSPHO-COA KINASE-RELATED"/>
    <property type="match status" value="1"/>
</dbReference>
<evidence type="ECO:0000256" key="3">
    <source>
        <dbReference type="SAM" id="Phobius"/>
    </source>
</evidence>
<dbReference type="InterPro" id="IPR027417">
    <property type="entry name" value="P-loop_NTPase"/>
</dbReference>
<evidence type="ECO:0008006" key="7">
    <source>
        <dbReference type="Google" id="ProtNLM"/>
    </source>
</evidence>
<dbReference type="InterPro" id="IPR001977">
    <property type="entry name" value="Depp_CoAkinase"/>
</dbReference>
<feature type="transmembrane region" description="Helical" evidence="3">
    <location>
        <begin position="202"/>
        <end position="219"/>
    </location>
</feature>
<dbReference type="NCBIfam" id="TIGR00152">
    <property type="entry name" value="dephospho-CoA kinase"/>
    <property type="match status" value="1"/>
</dbReference>
<evidence type="ECO:0000256" key="2">
    <source>
        <dbReference type="ARBA" id="ARBA00022840"/>
    </source>
</evidence>
<dbReference type="PROSITE" id="PS51219">
    <property type="entry name" value="DPCK"/>
    <property type="match status" value="1"/>
</dbReference>
<evidence type="ECO:0000313" key="4">
    <source>
        <dbReference type="EMBL" id="CAE0701941.1"/>
    </source>
</evidence>
<sequence length="220" mass="24307">MLLVGLTGGIATGKSTVTAWFRSQNVEVIDCDQLVHDLQKPGTRCTRALDRAFPGVVKNGTLDRAALGAAIFGDVAKRRKLDAVMRPFIAKTLIQAIGYHFCVGTSLVILDAPLLFEFKLDKICALSIVVAAAPETQLRRVMNRDNIDEEAAKKRIDAQMPLALKLDRCDVALQNDTSKVALHALLERGVLPRLQKRARRRYFVSLPGFIFVAVLIYTFS</sequence>
<dbReference type="EMBL" id="HBIW01020208">
    <property type="protein sequence ID" value="CAE0701941.1"/>
    <property type="molecule type" value="Transcribed_RNA"/>
</dbReference>
<dbReference type="GO" id="GO:0015937">
    <property type="term" value="P:coenzyme A biosynthetic process"/>
    <property type="evidence" value="ECO:0007669"/>
    <property type="project" value="InterPro"/>
</dbReference>
<reference evidence="4" key="1">
    <citation type="submission" date="2021-01" db="EMBL/GenBank/DDBJ databases">
        <authorList>
            <person name="Corre E."/>
            <person name="Pelletier E."/>
            <person name="Niang G."/>
            <person name="Scheremetjew M."/>
            <person name="Finn R."/>
            <person name="Kale V."/>
            <person name="Holt S."/>
            <person name="Cochrane G."/>
            <person name="Meng A."/>
            <person name="Brown T."/>
            <person name="Cohen L."/>
        </authorList>
    </citation>
    <scope>NUCLEOTIDE SEQUENCE</scope>
    <source>
        <strain evidence="4">CCMP1756</strain>
    </source>
</reference>
<dbReference type="PANTHER" id="PTHR10695:SF46">
    <property type="entry name" value="BIFUNCTIONAL COENZYME A SYNTHASE-RELATED"/>
    <property type="match status" value="1"/>
</dbReference>
<keyword evidence="1" id="KW-0547">Nucleotide-binding</keyword>
<keyword evidence="3" id="KW-0472">Membrane</keyword>
<dbReference type="HAMAP" id="MF_00376">
    <property type="entry name" value="Dephospho_CoA_kinase"/>
    <property type="match status" value="1"/>
</dbReference>
<evidence type="ECO:0000313" key="5">
    <source>
        <dbReference type="EMBL" id="CAH0374261.1"/>
    </source>
</evidence>
<keyword evidence="6" id="KW-1185">Reference proteome</keyword>
<gene>
    <name evidence="4" type="ORF">PCAL00307_LOCUS17377</name>
    <name evidence="5" type="ORF">PECAL_4P15330</name>
</gene>
<keyword evidence="3" id="KW-0812">Transmembrane</keyword>
<dbReference type="CDD" id="cd02022">
    <property type="entry name" value="DPCK"/>
    <property type="match status" value="1"/>
</dbReference>
<keyword evidence="3" id="KW-1133">Transmembrane helix</keyword>
<organism evidence="4">
    <name type="scientific">Pelagomonas calceolata</name>
    <dbReference type="NCBI Taxonomy" id="35677"/>
    <lineage>
        <taxon>Eukaryota</taxon>
        <taxon>Sar</taxon>
        <taxon>Stramenopiles</taxon>
        <taxon>Ochrophyta</taxon>
        <taxon>Pelagophyceae</taxon>
        <taxon>Pelagomonadales</taxon>
        <taxon>Pelagomonadaceae</taxon>
        <taxon>Pelagomonas</taxon>
    </lineage>
</organism>
<proteinExistence type="inferred from homology"/>
<accession>A0A7S4A2V6</accession>